<gene>
    <name evidence="2" type="ORF">FGO68_gene7404</name>
</gene>
<keyword evidence="3" id="KW-1185">Reference proteome</keyword>
<evidence type="ECO:0000313" key="3">
    <source>
        <dbReference type="Proteomes" id="UP000785679"/>
    </source>
</evidence>
<proteinExistence type="predicted"/>
<reference evidence="2" key="1">
    <citation type="submission" date="2019-06" db="EMBL/GenBank/DDBJ databases">
        <authorList>
            <person name="Zheng W."/>
        </authorList>
    </citation>
    <scope>NUCLEOTIDE SEQUENCE</scope>
    <source>
        <strain evidence="2">QDHG01</strain>
    </source>
</reference>
<accession>A0A8J8NWC6</accession>
<name>A0A8J8NWC6_HALGN</name>
<feature type="compositionally biased region" description="Basic residues" evidence="1">
    <location>
        <begin position="315"/>
        <end position="329"/>
    </location>
</feature>
<dbReference type="OrthoDB" id="10655692at2759"/>
<feature type="region of interest" description="Disordered" evidence="1">
    <location>
        <begin position="157"/>
        <end position="190"/>
    </location>
</feature>
<feature type="region of interest" description="Disordered" evidence="1">
    <location>
        <begin position="214"/>
        <end position="234"/>
    </location>
</feature>
<sequence length="329" mass="37746">MSYNADHRAWQQRVGNEMGAYRKFFDKIMTNNPSNLPSSLYETLNQIVNVDNSRLSMQSQLYRKNSANSSRTPFTTKNKQGYTFGGKTHINRIMDGQSIEAHLNSQSLTNSAQKIPKYKNMFQSQFAHNEMAQEDNKHEVSFDTASMTSSYVGKSKLNRARSQGHQRRTRVPQLNQDTQPQTEINQESQQSRIKVFIPKEYFKHAGYIKADQVSTSTLEQRQQPKKPQIPFKERFNEKLEYGGQKPGARKLIVTNANNTHRKVTGGGDDTASVLSKAVSLQSSAINQKSQDHLSELSRPQSSSFIKRKILDRQTRKERRGRRSRGRQRT</sequence>
<evidence type="ECO:0000256" key="1">
    <source>
        <dbReference type="SAM" id="MobiDB-lite"/>
    </source>
</evidence>
<evidence type="ECO:0000313" key="2">
    <source>
        <dbReference type="EMBL" id="TNV82348.1"/>
    </source>
</evidence>
<feature type="region of interest" description="Disordered" evidence="1">
    <location>
        <begin position="63"/>
        <end position="82"/>
    </location>
</feature>
<dbReference type="EMBL" id="RRYP01005066">
    <property type="protein sequence ID" value="TNV82348.1"/>
    <property type="molecule type" value="Genomic_DNA"/>
</dbReference>
<protein>
    <submittedName>
        <fullName evidence="2">Uncharacterized protein</fullName>
    </submittedName>
</protein>
<feature type="compositionally biased region" description="Polar residues" evidence="1">
    <location>
        <begin position="63"/>
        <end position="81"/>
    </location>
</feature>
<dbReference type="Proteomes" id="UP000785679">
    <property type="component" value="Unassembled WGS sequence"/>
</dbReference>
<feature type="compositionally biased region" description="Basic residues" evidence="1">
    <location>
        <begin position="157"/>
        <end position="170"/>
    </location>
</feature>
<dbReference type="AlphaFoldDB" id="A0A8J8NWC6"/>
<feature type="region of interest" description="Disordered" evidence="1">
    <location>
        <begin position="285"/>
        <end position="329"/>
    </location>
</feature>
<comment type="caution">
    <text evidence="2">The sequence shown here is derived from an EMBL/GenBank/DDBJ whole genome shotgun (WGS) entry which is preliminary data.</text>
</comment>
<feature type="compositionally biased region" description="Polar residues" evidence="1">
    <location>
        <begin position="172"/>
        <end position="190"/>
    </location>
</feature>
<organism evidence="2 3">
    <name type="scientific">Halteria grandinella</name>
    <dbReference type="NCBI Taxonomy" id="5974"/>
    <lineage>
        <taxon>Eukaryota</taxon>
        <taxon>Sar</taxon>
        <taxon>Alveolata</taxon>
        <taxon>Ciliophora</taxon>
        <taxon>Intramacronucleata</taxon>
        <taxon>Spirotrichea</taxon>
        <taxon>Stichotrichia</taxon>
        <taxon>Sporadotrichida</taxon>
        <taxon>Halteriidae</taxon>
        <taxon>Halteria</taxon>
    </lineage>
</organism>